<dbReference type="OMA" id="CRDIRHH"/>
<dbReference type="InterPro" id="IPR056604">
    <property type="entry name" value="GBF1-like_TPR"/>
</dbReference>
<dbReference type="Pfam" id="PF12783">
    <property type="entry name" value="Sec7-like_HUS"/>
    <property type="match status" value="1"/>
</dbReference>
<keyword evidence="2" id="KW-0653">Protein transport</keyword>
<dbReference type="OrthoDB" id="17764at2759"/>
<dbReference type="GeneID" id="14875297"/>
<keyword evidence="1" id="KW-0813">Transport</keyword>
<dbReference type="RefSeq" id="XP_004361419.1">
    <property type="nucleotide sequence ID" value="XM_004361362.1"/>
</dbReference>
<feature type="region of interest" description="Disordered" evidence="3">
    <location>
        <begin position="258"/>
        <end position="309"/>
    </location>
</feature>
<dbReference type="InterPro" id="IPR032691">
    <property type="entry name" value="Mon2/Sec7/BIG1-like_HUS"/>
</dbReference>
<dbReference type="Pfam" id="PF01369">
    <property type="entry name" value="Sec7"/>
    <property type="match status" value="1"/>
</dbReference>
<proteinExistence type="predicted"/>
<dbReference type="GO" id="GO:0015031">
    <property type="term" value="P:protein transport"/>
    <property type="evidence" value="ECO:0007669"/>
    <property type="project" value="UniProtKB-KW"/>
</dbReference>
<name>F4PM68_CACFS</name>
<feature type="region of interest" description="Disordered" evidence="3">
    <location>
        <begin position="1410"/>
        <end position="1455"/>
    </location>
</feature>
<evidence type="ECO:0000313" key="6">
    <source>
        <dbReference type="Proteomes" id="UP000007797"/>
    </source>
</evidence>
<dbReference type="GO" id="GO:0032012">
    <property type="term" value="P:regulation of ARF protein signal transduction"/>
    <property type="evidence" value="ECO:0007669"/>
    <property type="project" value="InterPro"/>
</dbReference>
<dbReference type="GO" id="GO:0005737">
    <property type="term" value="C:cytoplasm"/>
    <property type="evidence" value="ECO:0007669"/>
    <property type="project" value="UniProtKB-ARBA"/>
</dbReference>
<keyword evidence="6" id="KW-1185">Reference proteome</keyword>
<dbReference type="GO" id="GO:0016192">
    <property type="term" value="P:vesicle-mediated transport"/>
    <property type="evidence" value="ECO:0007669"/>
    <property type="project" value="UniProtKB-ARBA"/>
</dbReference>
<gene>
    <name evidence="5" type="ORF">DFA_05701</name>
</gene>
<dbReference type="InterPro" id="IPR000904">
    <property type="entry name" value="Sec7_dom"/>
</dbReference>
<dbReference type="STRING" id="1054147.F4PM68"/>
<evidence type="ECO:0000256" key="1">
    <source>
        <dbReference type="ARBA" id="ARBA00022448"/>
    </source>
</evidence>
<organism evidence="5 6">
    <name type="scientific">Cavenderia fasciculata</name>
    <name type="common">Slime mold</name>
    <name type="synonym">Dictyostelium fasciculatum</name>
    <dbReference type="NCBI Taxonomy" id="261658"/>
    <lineage>
        <taxon>Eukaryota</taxon>
        <taxon>Amoebozoa</taxon>
        <taxon>Evosea</taxon>
        <taxon>Eumycetozoa</taxon>
        <taxon>Dictyostelia</taxon>
        <taxon>Acytosteliales</taxon>
        <taxon>Cavenderiaceae</taxon>
        <taxon>Cavenderia</taxon>
    </lineage>
</organism>
<sequence>MNFDPIHTIQGEIYGLLSHLKLNTRWSSNQYHPIIPANTILIGLKNLSNQLHKETDFKTLDTVSYLDPFLLVIRSQETSGPITGTALTSVNKFLNLFINADSNNIQSAIKSIAESAAHCKFEATDSRSDEVVLMKILQVLLSCVKNPAGIYLSDDLVYEIVQTCYLMIDQSRSSELLKKTAEVTIQEIVTIIFQRYNSIPRPPPTPPPCPPPSIMISTPIIREGDETTTTSAAVTMVDPITSLILEDQQQFSPNADLFFSNLPQKKDDDNNNNNHKNTSHSQPSSPIPSHSQNVPSNSSSSNSSNSSSVNQSRIINDYDKCYDESVLIRIFKFFSSNVRPSTHDSEMTRLLCLNLINIIIQNRGELLEDIPDIMDIVKDDLFKSLLLNLQSKSIPIFSLTMRIFFNLFVSLRKTLKAQFEEFFNVLLRTIIDKSSQEYVRNMTELYELALEGLRDFCKLPLAMADLFINYDCELYCTNIFETLCKILYKNSFPLGSGNLTSLHILSLENLLAIIQSIDDRTRYPKYIPHSQVATINSLTLQYNQKREFKRLMGIAADHFNARSPKDAFDYLIDNKIYQEMNPSSISKFLIETPKLNKHKVGEYLAKRNPLNSQVLAIYVGHFVKVHSDNYILAYRNFLESFWIPGEAGVVDRIFEPLSEQIFSTLTAKGELPASFTNPDKIFVYLYSGLMLHTSSFNPKVTAKDRFTYQSFKQLLVPSDISEDLIKAMYEEMTANELCVDEEPANPGVVSYSTWKNIMKKSKKVEYFETVTSNEYDKDIFPIILNVAIPAISNVFEKIDNDALSQRILDGFHLCAQVSANYNINESIDTLMNSLCSNTTLIDKEGTAVDPQQPSFYDDNKAQLVTITTFEIAIKYAGHLRESWKSVIGVVCKLNKLGLLPNIFEEIDFPIESKKQDKTQTDKQQTSTQKQNSLLKWFVSESEFVGDNETNKYEQKAKTCVDNCNIKDLFLETRTIPLQSLEHLLQDLYLLTTPKNNIFTFNQKQALFCFDLITHIILFNRERLHLIWGQFYKHIENIIITWDQSPKLSAFIEKTVLSTMYLLIRLLDAKEVSATLEPLVSLIVKVKTVVDSVAEKMSIGLVQLVQQNLSYLTSDQTIWEPINAIIVLLSGNPKSSARACEALATTIGAVGLTPKTCKDCLETIQCFFTSDTIPHTVTSKAMELMFVVFEAVNGVLQIDIPMAVAAASSSASAASVTDRIKFRSIDRRVTDAWEQYWSCILESLRKLCLHKTPNIRNNAMTYLQKCMLSPNLSVLSAQKWMTCFVDVVFPLLTDLKVNANVPNYEDMRVRAAALLSKVFLQHLTTINTLDTFLALWTEILVFYRQYMGLSELLSESVPESLKNMLLVMNNSRVFKDPSDADSNDKSRALWELTWKNINEFCPKIKDDVLPRVSPQPLPQQQQVENNNIQSPPSSTTTTITQQSDPTVAPVPSSLNV</sequence>
<feature type="compositionally biased region" description="Low complexity" evidence="3">
    <location>
        <begin position="271"/>
        <end position="309"/>
    </location>
</feature>
<dbReference type="EMBL" id="GL883008">
    <property type="protein sequence ID" value="EGG23568.1"/>
    <property type="molecule type" value="Genomic_DNA"/>
</dbReference>
<dbReference type="SMART" id="SM00222">
    <property type="entry name" value="Sec7"/>
    <property type="match status" value="1"/>
</dbReference>
<dbReference type="KEGG" id="dfa:DFA_05701"/>
<dbReference type="Gene3D" id="1.10.220.20">
    <property type="match status" value="1"/>
</dbReference>
<dbReference type="GO" id="GO:0012505">
    <property type="term" value="C:endomembrane system"/>
    <property type="evidence" value="ECO:0007669"/>
    <property type="project" value="UniProtKB-ARBA"/>
</dbReference>
<evidence type="ECO:0000256" key="2">
    <source>
        <dbReference type="ARBA" id="ARBA00022927"/>
    </source>
</evidence>
<dbReference type="Proteomes" id="UP000007797">
    <property type="component" value="Unassembled WGS sequence"/>
</dbReference>
<evidence type="ECO:0000259" key="4">
    <source>
        <dbReference type="PROSITE" id="PS50190"/>
    </source>
</evidence>
<evidence type="ECO:0000256" key="3">
    <source>
        <dbReference type="SAM" id="MobiDB-lite"/>
    </source>
</evidence>
<dbReference type="Pfam" id="PF16213">
    <property type="entry name" value="DCB"/>
    <property type="match status" value="1"/>
</dbReference>
<evidence type="ECO:0000313" key="5">
    <source>
        <dbReference type="EMBL" id="EGG23568.1"/>
    </source>
</evidence>
<dbReference type="GO" id="GO:0005085">
    <property type="term" value="F:guanyl-nucleotide exchange factor activity"/>
    <property type="evidence" value="ECO:0007669"/>
    <property type="project" value="InterPro"/>
</dbReference>
<feature type="compositionally biased region" description="Low complexity" evidence="3">
    <location>
        <begin position="1417"/>
        <end position="1445"/>
    </location>
</feature>
<feature type="domain" description="SEC7" evidence="4">
    <location>
        <begin position="541"/>
        <end position="735"/>
    </location>
</feature>
<dbReference type="InterPro" id="IPR035999">
    <property type="entry name" value="Sec7_dom_sf"/>
</dbReference>
<dbReference type="SUPFAM" id="SSF48425">
    <property type="entry name" value="Sec7 domain"/>
    <property type="match status" value="1"/>
</dbReference>
<accession>F4PM68</accession>
<dbReference type="Gene3D" id="1.10.1000.11">
    <property type="entry name" value="Arf Nucleotide-binding Site Opener,domain 2"/>
    <property type="match status" value="1"/>
</dbReference>
<reference evidence="6" key="1">
    <citation type="journal article" date="2011" name="Genome Res.">
        <title>Phylogeny-wide analysis of social amoeba genomes highlights ancient origins for complex intercellular communication.</title>
        <authorList>
            <person name="Heidel A.J."/>
            <person name="Lawal H.M."/>
            <person name="Felder M."/>
            <person name="Schilde C."/>
            <person name="Helps N.R."/>
            <person name="Tunggal B."/>
            <person name="Rivero F."/>
            <person name="John U."/>
            <person name="Schleicher M."/>
            <person name="Eichinger L."/>
            <person name="Platzer M."/>
            <person name="Noegel A.A."/>
            <person name="Schaap P."/>
            <person name="Gloeckner G."/>
        </authorList>
    </citation>
    <scope>NUCLEOTIDE SEQUENCE [LARGE SCALE GENOMIC DNA]</scope>
    <source>
        <strain evidence="6">SH3</strain>
    </source>
</reference>
<dbReference type="PANTHER" id="PTHR10663">
    <property type="entry name" value="GUANYL-NUCLEOTIDE EXCHANGE FACTOR"/>
    <property type="match status" value="1"/>
</dbReference>
<dbReference type="PROSITE" id="PS50190">
    <property type="entry name" value="SEC7"/>
    <property type="match status" value="1"/>
</dbReference>
<dbReference type="InterPro" id="IPR023394">
    <property type="entry name" value="Sec7_C_sf"/>
</dbReference>
<dbReference type="Pfam" id="PF23325">
    <property type="entry name" value="TPR_28"/>
    <property type="match status" value="1"/>
</dbReference>
<dbReference type="InterPro" id="IPR032629">
    <property type="entry name" value="DCB_dom"/>
</dbReference>
<protein>
    <submittedName>
        <fullName evidence="5">Arf guanyl-nucleotide exchange factor</fullName>
    </submittedName>
</protein>
<dbReference type="PANTHER" id="PTHR10663:SF388">
    <property type="entry name" value="GOLGI-SPECIFIC BREFELDIN A-RESISTANCE GUANINE NUCLEOTIDE EXCHANGE FACTOR 1"/>
    <property type="match status" value="1"/>
</dbReference>